<evidence type="ECO:0000256" key="6">
    <source>
        <dbReference type="ARBA" id="ARBA00022723"/>
    </source>
</evidence>
<comment type="caution">
    <text evidence="13">The sequence shown here is derived from an EMBL/GenBank/DDBJ whole genome shotgun (WGS) entry which is preliminary data.</text>
</comment>
<keyword evidence="3 10" id="KW-0004">4Fe-4S</keyword>
<keyword evidence="5 10" id="KW-0235">DNA replication</keyword>
<dbReference type="InterPro" id="IPR016558">
    <property type="entry name" value="DNA_primase_lsu_euk"/>
</dbReference>
<comment type="function">
    <text evidence="10">DNA primase is the polymerase that synthesizes small RNA primers for the Okazaki fragments made during discontinuous DNA replication.</text>
</comment>
<feature type="binding site" evidence="11">
    <location>
        <position position="296"/>
    </location>
    <ligand>
        <name>[4Fe-4S] cluster</name>
        <dbReference type="ChEBI" id="CHEBI:49883"/>
    </ligand>
</feature>
<gene>
    <name evidence="13" type="ORF">HHI36_007007</name>
</gene>
<comment type="similarity">
    <text evidence="1 10">Belongs to the eukaryotic-type primase large subunit family.</text>
</comment>
<organism evidence="13 14">
    <name type="scientific">Cryptolaemus montrouzieri</name>
    <dbReference type="NCBI Taxonomy" id="559131"/>
    <lineage>
        <taxon>Eukaryota</taxon>
        <taxon>Metazoa</taxon>
        <taxon>Ecdysozoa</taxon>
        <taxon>Arthropoda</taxon>
        <taxon>Hexapoda</taxon>
        <taxon>Insecta</taxon>
        <taxon>Pterygota</taxon>
        <taxon>Neoptera</taxon>
        <taxon>Endopterygota</taxon>
        <taxon>Coleoptera</taxon>
        <taxon>Polyphaga</taxon>
        <taxon>Cucujiformia</taxon>
        <taxon>Coccinelloidea</taxon>
        <taxon>Coccinellidae</taxon>
        <taxon>Scymninae</taxon>
        <taxon>Scymnini</taxon>
        <taxon>Cryptolaemus</taxon>
    </lineage>
</organism>
<dbReference type="PANTHER" id="PTHR10537">
    <property type="entry name" value="DNA PRIMASE LARGE SUBUNIT"/>
    <property type="match status" value="1"/>
</dbReference>
<evidence type="ECO:0000256" key="7">
    <source>
        <dbReference type="ARBA" id="ARBA00023004"/>
    </source>
</evidence>
<feature type="binding site" evidence="11">
    <location>
        <position position="431"/>
    </location>
    <ligand>
        <name>[4Fe-4S] cluster</name>
        <dbReference type="ChEBI" id="CHEBI:49883"/>
    </ligand>
</feature>
<keyword evidence="4 10" id="KW-0639">Primosome</keyword>
<dbReference type="AlphaFoldDB" id="A0ABD2MP56"/>
<dbReference type="InterPro" id="IPR058560">
    <property type="entry name" value="DNA_primase_C"/>
</dbReference>
<evidence type="ECO:0000256" key="5">
    <source>
        <dbReference type="ARBA" id="ARBA00022705"/>
    </source>
</evidence>
<dbReference type="GO" id="GO:0005658">
    <property type="term" value="C:alpha DNA polymerase:primase complex"/>
    <property type="evidence" value="ECO:0007669"/>
    <property type="project" value="UniProtKB-ARBA"/>
</dbReference>
<dbReference type="CDD" id="cd07322">
    <property type="entry name" value="PriL_PriS_Eukaryotic"/>
    <property type="match status" value="1"/>
</dbReference>
<keyword evidence="14" id="KW-1185">Reference proteome</keyword>
<evidence type="ECO:0000256" key="2">
    <source>
        <dbReference type="ARBA" id="ARBA00019038"/>
    </source>
</evidence>
<evidence type="ECO:0000313" key="13">
    <source>
        <dbReference type="EMBL" id="KAL3267866.1"/>
    </source>
</evidence>
<name>A0ABD2MP56_9CUCU</name>
<protein>
    <recommendedName>
        <fullName evidence="2 10">DNA primase large subunit</fullName>
    </recommendedName>
</protein>
<keyword evidence="9 10" id="KW-0238">DNA-binding</keyword>
<keyword evidence="8 10" id="KW-0411">Iron-sulfur</keyword>
<proteinExistence type="inferred from homology"/>
<evidence type="ECO:0000256" key="3">
    <source>
        <dbReference type="ARBA" id="ARBA00022485"/>
    </source>
</evidence>
<evidence type="ECO:0000256" key="8">
    <source>
        <dbReference type="ARBA" id="ARBA00023014"/>
    </source>
</evidence>
<evidence type="ECO:0000256" key="11">
    <source>
        <dbReference type="PIRSR" id="PIRSR009449-1"/>
    </source>
</evidence>
<dbReference type="Pfam" id="PF26466">
    <property type="entry name" value="DNA_primase_lrg_N"/>
    <property type="match status" value="1"/>
</dbReference>
<dbReference type="GO" id="GO:0006269">
    <property type="term" value="P:DNA replication, synthesis of primer"/>
    <property type="evidence" value="ECO:0007669"/>
    <property type="project" value="UniProtKB-KW"/>
</dbReference>
<sequence length="469" mass="54869">MDFTARKRKSSKPTIPNHNSLFSHDLNMYNVPPTGETTLEEFETLAIERLQLLRILEQANCKGNKLFSEDWKKCVKEDLTKLELRKFIRLLNGLDGQTELDINARKADHLSHYILRLAYCRSEELRRWFINRELEWFRLRFMFQNQNTLSRFLESNKLIYAPITDEQKDEIYNELVMSTANMSDVSVRTTNFFKVPFQEVCSLVKNRKIFIKLGFAYIPTNELIVCVQAKFRASLSEALNVASHRLPSLDDERINTFLMNLNNSYTGKDYSSVNSDKKDIDPADLDSYSKKHYPLCMRHIHETLRTAHHLKHFCRLQYGLFLKGIGLTLEDALQFWREEFTKLMDHDKFEKQYAYNVKHSYGKIGSMINYSPFNCIKIITDSVGPGEHHGCPFRNWDATLVKQKMLDHGVSTEGIDTILDLVKNRHFQIACTKYFEYTHSLQAPSTTINHPNQYFEESVNIIGEKKKIS</sequence>
<evidence type="ECO:0000256" key="9">
    <source>
        <dbReference type="ARBA" id="ARBA00023125"/>
    </source>
</evidence>
<dbReference type="Gene3D" id="1.20.930.80">
    <property type="match status" value="1"/>
</dbReference>
<evidence type="ECO:0000256" key="4">
    <source>
        <dbReference type="ARBA" id="ARBA00022515"/>
    </source>
</evidence>
<dbReference type="GO" id="GO:0051539">
    <property type="term" value="F:4 iron, 4 sulfur cluster binding"/>
    <property type="evidence" value="ECO:0007669"/>
    <property type="project" value="UniProtKB-UniRule"/>
</dbReference>
<dbReference type="GO" id="GO:0003677">
    <property type="term" value="F:DNA binding"/>
    <property type="evidence" value="ECO:0007669"/>
    <property type="project" value="UniProtKB-UniRule"/>
</dbReference>
<evidence type="ECO:0000259" key="12">
    <source>
        <dbReference type="Pfam" id="PF04104"/>
    </source>
</evidence>
<dbReference type="GO" id="GO:0046872">
    <property type="term" value="F:metal ion binding"/>
    <property type="evidence" value="ECO:0007669"/>
    <property type="project" value="UniProtKB-UniRule"/>
</dbReference>
<dbReference type="GO" id="GO:0006270">
    <property type="term" value="P:DNA replication initiation"/>
    <property type="evidence" value="ECO:0007669"/>
    <property type="project" value="UniProtKB-ARBA"/>
</dbReference>
<comment type="cofactor">
    <cofactor evidence="10">
        <name>[4Fe-4S] cluster</name>
        <dbReference type="ChEBI" id="CHEBI:49883"/>
    </cofactor>
    <text evidence="10">Binds 1 [4Fe-4S] cluster.</text>
</comment>
<dbReference type="Pfam" id="PF04104">
    <property type="entry name" value="DNA_primase_lrg"/>
    <property type="match status" value="1"/>
</dbReference>
<feature type="binding site" evidence="11">
    <location>
        <position position="375"/>
    </location>
    <ligand>
        <name>[4Fe-4S] cluster</name>
        <dbReference type="ChEBI" id="CHEBI:49883"/>
    </ligand>
</feature>
<evidence type="ECO:0000256" key="10">
    <source>
        <dbReference type="PIRNR" id="PIRNR009449"/>
    </source>
</evidence>
<accession>A0ABD2MP56</accession>
<feature type="domain" description="DNA primase large subunit C-terminal" evidence="12">
    <location>
        <begin position="287"/>
        <end position="455"/>
    </location>
</feature>
<dbReference type="Proteomes" id="UP001516400">
    <property type="component" value="Unassembled WGS sequence"/>
</dbReference>
<evidence type="ECO:0000256" key="1">
    <source>
        <dbReference type="ARBA" id="ARBA00010564"/>
    </source>
</evidence>
<feature type="binding site" evidence="11">
    <location>
        <position position="391"/>
    </location>
    <ligand>
        <name>[4Fe-4S] cluster</name>
        <dbReference type="ChEBI" id="CHEBI:49883"/>
    </ligand>
</feature>
<dbReference type="EMBL" id="JABFTP020000021">
    <property type="protein sequence ID" value="KAL3267866.1"/>
    <property type="molecule type" value="Genomic_DNA"/>
</dbReference>
<dbReference type="PIRSF" id="PIRSF009449">
    <property type="entry name" value="DNA_primase_large_subunit"/>
    <property type="match status" value="1"/>
</dbReference>
<evidence type="ECO:0000313" key="14">
    <source>
        <dbReference type="Proteomes" id="UP001516400"/>
    </source>
</evidence>
<keyword evidence="6 10" id="KW-0479">Metal-binding</keyword>
<reference evidence="13 14" key="1">
    <citation type="journal article" date="2021" name="BMC Biol.">
        <title>Horizontally acquired antibacterial genes associated with adaptive radiation of ladybird beetles.</title>
        <authorList>
            <person name="Li H.S."/>
            <person name="Tang X.F."/>
            <person name="Huang Y.H."/>
            <person name="Xu Z.Y."/>
            <person name="Chen M.L."/>
            <person name="Du X.Y."/>
            <person name="Qiu B.Y."/>
            <person name="Chen P.T."/>
            <person name="Zhang W."/>
            <person name="Slipinski A."/>
            <person name="Escalona H.E."/>
            <person name="Waterhouse R.M."/>
            <person name="Zwick A."/>
            <person name="Pang H."/>
        </authorList>
    </citation>
    <scope>NUCLEOTIDE SEQUENCE [LARGE SCALE GENOMIC DNA]</scope>
    <source>
        <strain evidence="13">SYSU2018</strain>
    </source>
</reference>
<dbReference type="PANTHER" id="PTHR10537:SF3">
    <property type="entry name" value="DNA PRIMASE LARGE SUBUNIT"/>
    <property type="match status" value="1"/>
</dbReference>
<dbReference type="InterPro" id="IPR007238">
    <property type="entry name" value="DNA_primase_lsu_euk/arc"/>
</dbReference>
<dbReference type="FunFam" id="1.20.930.80:FF:000001">
    <property type="entry name" value="DNA primase large subunit"/>
    <property type="match status" value="1"/>
</dbReference>
<keyword evidence="7 10" id="KW-0408">Iron</keyword>